<evidence type="ECO:0000259" key="8">
    <source>
        <dbReference type="PROSITE" id="PS50928"/>
    </source>
</evidence>
<dbReference type="GO" id="GO:0055085">
    <property type="term" value="P:transmembrane transport"/>
    <property type="evidence" value="ECO:0007669"/>
    <property type="project" value="InterPro"/>
</dbReference>
<accession>E0RRY2</accession>
<dbReference type="InterPro" id="IPR000515">
    <property type="entry name" value="MetI-like"/>
</dbReference>
<feature type="transmembrane region" description="Helical" evidence="7">
    <location>
        <begin position="111"/>
        <end position="135"/>
    </location>
</feature>
<feature type="transmembrane region" description="Helical" evidence="7">
    <location>
        <begin position="80"/>
        <end position="99"/>
    </location>
</feature>
<dbReference type="SUPFAM" id="SSF161098">
    <property type="entry name" value="MetI-like"/>
    <property type="match status" value="1"/>
</dbReference>
<dbReference type="eggNOG" id="COG0395">
    <property type="taxonomic scope" value="Bacteria"/>
</dbReference>
<evidence type="ECO:0000313" key="9">
    <source>
        <dbReference type="EMBL" id="ADN01769.1"/>
    </source>
</evidence>
<dbReference type="PaxDb" id="665571-STHERM_c08200"/>
<dbReference type="RefSeq" id="WP_013313610.1">
    <property type="nucleotide sequence ID" value="NC_014484.1"/>
</dbReference>
<evidence type="ECO:0000256" key="2">
    <source>
        <dbReference type="ARBA" id="ARBA00022448"/>
    </source>
</evidence>
<dbReference type="PANTHER" id="PTHR43744">
    <property type="entry name" value="ABC TRANSPORTER PERMEASE PROTEIN MG189-RELATED-RELATED"/>
    <property type="match status" value="1"/>
</dbReference>
<keyword evidence="3" id="KW-1003">Cell membrane</keyword>
<evidence type="ECO:0000256" key="3">
    <source>
        <dbReference type="ARBA" id="ARBA00022475"/>
    </source>
</evidence>
<organism evidence="9 10">
    <name type="scientific">Winmispira thermophila (strain ATCC 49972 / DSM 6192 / RI 19.B1)</name>
    <name type="common">Spirochaeta thermophila</name>
    <dbReference type="NCBI Taxonomy" id="665571"/>
    <lineage>
        <taxon>Bacteria</taxon>
        <taxon>Pseudomonadati</taxon>
        <taxon>Spirochaetota</taxon>
        <taxon>Spirochaetia</taxon>
        <taxon>Winmispirales</taxon>
        <taxon>Winmispiraceae</taxon>
        <taxon>Winmispira</taxon>
    </lineage>
</organism>
<dbReference type="PROSITE" id="PS50928">
    <property type="entry name" value="ABC_TM1"/>
    <property type="match status" value="1"/>
</dbReference>
<proteinExistence type="inferred from homology"/>
<evidence type="ECO:0000256" key="6">
    <source>
        <dbReference type="ARBA" id="ARBA00023136"/>
    </source>
</evidence>
<evidence type="ECO:0000313" key="10">
    <source>
        <dbReference type="Proteomes" id="UP000001296"/>
    </source>
</evidence>
<protein>
    <submittedName>
        <fullName evidence="9">Transporter</fullName>
    </submittedName>
</protein>
<dbReference type="PANTHER" id="PTHR43744:SF6">
    <property type="entry name" value="ABC TRANSPORTER PERMEASE PROTEIN YESQ-RELATED"/>
    <property type="match status" value="1"/>
</dbReference>
<reference key="1">
    <citation type="submission" date="2009-08" db="EMBL/GenBank/DDBJ databases">
        <title>The genome sequence of Spirochaeta thermophila DSM6192.</title>
        <authorList>
            <person name="Angelov A."/>
            <person name="Mientus M."/>
            <person name="Wittenberg S."/>
            <person name="Lehmann R."/>
            <person name="Liesegang H."/>
            <person name="Daniel R."/>
            <person name="Liebl W."/>
        </authorList>
    </citation>
    <scope>NUCLEOTIDE SEQUENCE</scope>
    <source>
        <strain>DSM 6192</strain>
    </source>
</reference>
<keyword evidence="4 7" id="KW-0812">Transmembrane</keyword>
<dbReference type="InterPro" id="IPR035906">
    <property type="entry name" value="MetI-like_sf"/>
</dbReference>
<evidence type="ECO:0000256" key="1">
    <source>
        <dbReference type="ARBA" id="ARBA00004651"/>
    </source>
</evidence>
<dbReference type="Proteomes" id="UP000001296">
    <property type="component" value="Chromosome"/>
</dbReference>
<feature type="transmembrane region" description="Helical" evidence="7">
    <location>
        <begin position="147"/>
        <end position="166"/>
    </location>
</feature>
<feature type="transmembrane region" description="Helical" evidence="7">
    <location>
        <begin position="187"/>
        <end position="210"/>
    </location>
</feature>
<keyword evidence="5 7" id="KW-1133">Transmembrane helix</keyword>
<dbReference type="CDD" id="cd06261">
    <property type="entry name" value="TM_PBP2"/>
    <property type="match status" value="1"/>
</dbReference>
<evidence type="ECO:0000256" key="5">
    <source>
        <dbReference type="ARBA" id="ARBA00022989"/>
    </source>
</evidence>
<dbReference type="Pfam" id="PF00528">
    <property type="entry name" value="BPD_transp_1"/>
    <property type="match status" value="1"/>
</dbReference>
<evidence type="ECO:0000256" key="4">
    <source>
        <dbReference type="ARBA" id="ARBA00022692"/>
    </source>
</evidence>
<dbReference type="EMBL" id="CP001698">
    <property type="protein sequence ID" value="ADN01769.1"/>
    <property type="molecule type" value="Genomic_DNA"/>
</dbReference>
<feature type="transmembrane region" description="Helical" evidence="7">
    <location>
        <begin position="246"/>
        <end position="267"/>
    </location>
</feature>
<comment type="similarity">
    <text evidence="7">Belongs to the binding-protein-dependent transport system permease family.</text>
</comment>
<keyword evidence="2 7" id="KW-0813">Transport</keyword>
<feature type="transmembrane region" description="Helical" evidence="7">
    <location>
        <begin position="12"/>
        <end position="35"/>
    </location>
</feature>
<reference evidence="9 10" key="2">
    <citation type="journal article" date="2010" name="J. Bacteriol.">
        <title>Genome sequence of the polysaccharide-degrading, thermophilic anaerobe Spirochaeta thermophila DSM 6192.</title>
        <authorList>
            <person name="Angelov A."/>
            <person name="Liebl S."/>
            <person name="Ballschmiter M."/>
            <person name="Bomeke M."/>
            <person name="Lehmann R."/>
            <person name="Liesegang H."/>
            <person name="Daniel R."/>
            <person name="Liebl W."/>
        </authorList>
    </citation>
    <scope>NUCLEOTIDE SEQUENCE [LARGE SCALE GENOMIC DNA]</scope>
    <source>
        <strain evidence="10">ATCC 49972 / DSM 6192 / RI 19.B1</strain>
    </source>
</reference>
<dbReference type="KEGG" id="sta:STHERM_c08200"/>
<feature type="domain" description="ABC transmembrane type-1" evidence="8">
    <location>
        <begin position="76"/>
        <end position="267"/>
    </location>
</feature>
<dbReference type="HOGENOM" id="CLU_016047_1_1_12"/>
<sequence>MNYRQTTRILRSVLTHAVVILLGYVMIYPVLWMIASSLKENSEIFASASLIPRVPSFEAYVRGWKGVGGVSFATFFGNSFFYSTMATVGTLLSSSLVAYGFARIRFRGRAFWFTCMLLTMMLPYQIVMIPQYILFFKLGWVNTFAPLIVPTFFGQPFFIFLMIQFIRGIPLELDESAKIDGCSRFTTFRHIIFPLMSPALVTSAIFQFYWKWDDFLGPLLYLNRPVHYTVSLALRMFSDPTTSTDWAAIFAMGTLSLVPIFLIFMFFQRYLVEGITVSGLKG</sequence>
<dbReference type="Gene3D" id="1.10.3720.10">
    <property type="entry name" value="MetI-like"/>
    <property type="match status" value="1"/>
</dbReference>
<keyword evidence="6 7" id="KW-0472">Membrane</keyword>
<gene>
    <name evidence="9" type="ordered locus">STHERM_c08200</name>
</gene>
<comment type="subcellular location">
    <subcellularLocation>
        <location evidence="1 7">Cell membrane</location>
        <topology evidence="1 7">Multi-pass membrane protein</topology>
    </subcellularLocation>
</comment>
<dbReference type="AlphaFoldDB" id="E0RRY2"/>
<evidence type="ECO:0000256" key="7">
    <source>
        <dbReference type="RuleBase" id="RU363032"/>
    </source>
</evidence>
<dbReference type="GO" id="GO:0005886">
    <property type="term" value="C:plasma membrane"/>
    <property type="evidence" value="ECO:0007669"/>
    <property type="project" value="UniProtKB-SubCell"/>
</dbReference>
<name>E0RRY2_WINT6</name>